<feature type="domain" description="Chromatin target of PRMT1 protein C-terminal" evidence="3">
    <location>
        <begin position="79"/>
        <end position="171"/>
    </location>
</feature>
<dbReference type="InterPro" id="IPR025715">
    <property type="entry name" value="FoP_C"/>
</dbReference>
<feature type="compositionally biased region" description="Basic and acidic residues" evidence="2">
    <location>
        <begin position="125"/>
        <end position="158"/>
    </location>
</feature>
<dbReference type="EMBL" id="BDSP01000171">
    <property type="protein sequence ID" value="GAX21714.1"/>
    <property type="molecule type" value="Genomic_DNA"/>
</dbReference>
<evidence type="ECO:0000259" key="3">
    <source>
        <dbReference type="SMART" id="SM01218"/>
    </source>
</evidence>
<protein>
    <recommendedName>
        <fullName evidence="3">Chromatin target of PRMT1 protein C-terminal domain-containing protein</fullName>
    </recommendedName>
</protein>
<gene>
    <name evidence="4" type="ORF">FisN_3Hh506</name>
</gene>
<evidence type="ECO:0000313" key="5">
    <source>
        <dbReference type="Proteomes" id="UP000198406"/>
    </source>
</evidence>
<keyword evidence="1" id="KW-0694">RNA-binding</keyword>
<accession>A0A1Z5K644</accession>
<dbReference type="Proteomes" id="UP000198406">
    <property type="component" value="Unassembled WGS sequence"/>
</dbReference>
<dbReference type="InParanoid" id="A0A1Z5K644"/>
<feature type="compositionally biased region" description="Basic and acidic residues" evidence="2">
    <location>
        <begin position="97"/>
        <end position="110"/>
    </location>
</feature>
<evidence type="ECO:0000256" key="2">
    <source>
        <dbReference type="SAM" id="MobiDB-lite"/>
    </source>
</evidence>
<dbReference type="Pfam" id="PF13865">
    <property type="entry name" value="FoP_duplication"/>
    <property type="match status" value="1"/>
</dbReference>
<organism evidence="4 5">
    <name type="scientific">Fistulifera solaris</name>
    <name type="common">Oleaginous diatom</name>
    <dbReference type="NCBI Taxonomy" id="1519565"/>
    <lineage>
        <taxon>Eukaryota</taxon>
        <taxon>Sar</taxon>
        <taxon>Stramenopiles</taxon>
        <taxon>Ochrophyta</taxon>
        <taxon>Bacillariophyta</taxon>
        <taxon>Bacillariophyceae</taxon>
        <taxon>Bacillariophycidae</taxon>
        <taxon>Naviculales</taxon>
        <taxon>Naviculaceae</taxon>
        <taxon>Fistulifera</taxon>
    </lineage>
</organism>
<reference evidence="4 5" key="1">
    <citation type="journal article" date="2015" name="Plant Cell">
        <title>Oil accumulation by the oleaginous diatom Fistulifera solaris as revealed by the genome and transcriptome.</title>
        <authorList>
            <person name="Tanaka T."/>
            <person name="Maeda Y."/>
            <person name="Veluchamy A."/>
            <person name="Tanaka M."/>
            <person name="Abida H."/>
            <person name="Marechal E."/>
            <person name="Bowler C."/>
            <person name="Muto M."/>
            <person name="Sunaga Y."/>
            <person name="Tanaka M."/>
            <person name="Yoshino T."/>
            <person name="Taniguchi T."/>
            <person name="Fukuda Y."/>
            <person name="Nemoto M."/>
            <person name="Matsumoto M."/>
            <person name="Wong P.S."/>
            <person name="Aburatani S."/>
            <person name="Fujibuchi W."/>
        </authorList>
    </citation>
    <scope>NUCLEOTIDE SEQUENCE [LARGE SCALE GENOMIC DNA]</scope>
    <source>
        <strain evidence="4 5">JPCC DA0580</strain>
    </source>
</reference>
<evidence type="ECO:0000256" key="1">
    <source>
        <dbReference type="ARBA" id="ARBA00022884"/>
    </source>
</evidence>
<name>A0A1Z5K644_FISSO</name>
<dbReference type="AlphaFoldDB" id="A0A1Z5K644"/>
<keyword evidence="5" id="KW-1185">Reference proteome</keyword>
<proteinExistence type="predicted"/>
<evidence type="ECO:0000313" key="4">
    <source>
        <dbReference type="EMBL" id="GAX21714.1"/>
    </source>
</evidence>
<dbReference type="SMART" id="SM01218">
    <property type="entry name" value="FoP_duplication"/>
    <property type="match status" value="1"/>
</dbReference>
<feature type="compositionally biased region" description="Basic residues" evidence="2">
    <location>
        <begin position="111"/>
        <end position="124"/>
    </location>
</feature>
<sequence>MIRDEIISQLTTRDPLKNDWPFCCWMSKQFVSLQDIKTFRTTKLIETKIMAKSFSQGRKGKNKPQVAKQNAAADKNVTKKGTKAKQPKGSLLNKSQTPDKKKMSRGDKSKLNKGKSQGKARDKKKSQQKEKPKTKEDLDKEMDDYMMKDEKVASKKLDEDMDSYWEQKKAKDAEEAGKDAEAS</sequence>
<comment type="caution">
    <text evidence="4">The sequence shown here is derived from an EMBL/GenBank/DDBJ whole genome shotgun (WGS) entry which is preliminary data.</text>
</comment>
<dbReference type="GO" id="GO:0003723">
    <property type="term" value="F:RNA binding"/>
    <property type="evidence" value="ECO:0007669"/>
    <property type="project" value="UniProtKB-KW"/>
</dbReference>
<feature type="region of interest" description="Disordered" evidence="2">
    <location>
        <begin position="54"/>
        <end position="161"/>
    </location>
</feature>